<protein>
    <submittedName>
        <fullName evidence="2">Uncharacterized protein</fullName>
    </submittedName>
</protein>
<name>A0ABT6AS33_9BURK</name>
<evidence type="ECO:0000313" key="2">
    <source>
        <dbReference type="EMBL" id="MDF3835440.1"/>
    </source>
</evidence>
<dbReference type="Proteomes" id="UP001216674">
    <property type="component" value="Unassembled WGS sequence"/>
</dbReference>
<accession>A0ABT6AS33</accession>
<feature type="chain" id="PRO_5045958218" evidence="1">
    <location>
        <begin position="23"/>
        <end position="84"/>
    </location>
</feature>
<reference evidence="2 3" key="1">
    <citation type="submission" date="2023-03" db="EMBL/GenBank/DDBJ databases">
        <title>Draft assemblies of triclosan tolerant bacteria isolated from returned activated sludge.</title>
        <authorList>
            <person name="Van Hamelsveld S."/>
        </authorList>
    </citation>
    <scope>NUCLEOTIDE SEQUENCE [LARGE SCALE GENOMIC DNA]</scope>
    <source>
        <strain evidence="2 3">GW210010_S58</strain>
    </source>
</reference>
<keyword evidence="1" id="KW-0732">Signal</keyword>
<evidence type="ECO:0000256" key="1">
    <source>
        <dbReference type="SAM" id="SignalP"/>
    </source>
</evidence>
<dbReference type="EMBL" id="JARJLM010000355">
    <property type="protein sequence ID" value="MDF3835440.1"/>
    <property type="molecule type" value="Genomic_DNA"/>
</dbReference>
<proteinExistence type="predicted"/>
<feature type="signal peptide" evidence="1">
    <location>
        <begin position="1"/>
        <end position="22"/>
    </location>
</feature>
<sequence length="84" mass="8998">MQNQKRILAALFALTLCPLARADVHEAAHDVKEATVHAAKRTGELARDAGHGIGQAAKAVAHDVASKAREGYYATKRAVHKESQ</sequence>
<organism evidence="2 3">
    <name type="scientific">Cupriavidus basilensis</name>
    <dbReference type="NCBI Taxonomy" id="68895"/>
    <lineage>
        <taxon>Bacteria</taxon>
        <taxon>Pseudomonadati</taxon>
        <taxon>Pseudomonadota</taxon>
        <taxon>Betaproteobacteria</taxon>
        <taxon>Burkholderiales</taxon>
        <taxon>Burkholderiaceae</taxon>
        <taxon>Cupriavidus</taxon>
    </lineage>
</organism>
<keyword evidence="3" id="KW-1185">Reference proteome</keyword>
<dbReference type="RefSeq" id="WP_276266229.1">
    <property type="nucleotide sequence ID" value="NZ_JARJLM010000355.1"/>
</dbReference>
<gene>
    <name evidence="2" type="ORF">P3W85_21130</name>
</gene>
<evidence type="ECO:0000313" key="3">
    <source>
        <dbReference type="Proteomes" id="UP001216674"/>
    </source>
</evidence>
<comment type="caution">
    <text evidence="2">The sequence shown here is derived from an EMBL/GenBank/DDBJ whole genome shotgun (WGS) entry which is preliminary data.</text>
</comment>